<feature type="transmembrane region" description="Helical" evidence="6">
    <location>
        <begin position="34"/>
        <end position="52"/>
    </location>
</feature>
<dbReference type="EMBL" id="VLLI01000015">
    <property type="protein sequence ID" value="TWI95627.1"/>
    <property type="molecule type" value="Genomic_DNA"/>
</dbReference>
<keyword evidence="5 6" id="KW-0472">Membrane</keyword>
<dbReference type="AlphaFoldDB" id="A0A562TPY3"/>
<evidence type="ECO:0000313" key="9">
    <source>
        <dbReference type="Proteomes" id="UP000317010"/>
    </source>
</evidence>
<dbReference type="InterPro" id="IPR050445">
    <property type="entry name" value="Bact_polysacc_biosynth/exp"/>
</dbReference>
<dbReference type="GO" id="GO:0004713">
    <property type="term" value="F:protein tyrosine kinase activity"/>
    <property type="evidence" value="ECO:0007669"/>
    <property type="project" value="TreeGrafter"/>
</dbReference>
<dbReference type="RefSeq" id="WP_144916027.1">
    <property type="nucleotide sequence ID" value="NZ_VLLI01000015.1"/>
</dbReference>
<evidence type="ECO:0000256" key="4">
    <source>
        <dbReference type="ARBA" id="ARBA00022989"/>
    </source>
</evidence>
<dbReference type="Proteomes" id="UP000317010">
    <property type="component" value="Unassembled WGS sequence"/>
</dbReference>
<dbReference type="GO" id="GO:0005886">
    <property type="term" value="C:plasma membrane"/>
    <property type="evidence" value="ECO:0007669"/>
    <property type="project" value="UniProtKB-SubCell"/>
</dbReference>
<dbReference type="OrthoDB" id="745212at2"/>
<evidence type="ECO:0000256" key="2">
    <source>
        <dbReference type="ARBA" id="ARBA00022475"/>
    </source>
</evidence>
<gene>
    <name evidence="8" type="ORF">JN11_04367</name>
</gene>
<evidence type="ECO:0000313" key="8">
    <source>
        <dbReference type="EMBL" id="TWI95627.1"/>
    </source>
</evidence>
<keyword evidence="3 6" id="KW-0812">Transmembrane</keyword>
<keyword evidence="2" id="KW-1003">Cell membrane</keyword>
<proteinExistence type="predicted"/>
<feature type="domain" description="Polysaccharide chain length determinant N-terminal" evidence="7">
    <location>
        <begin position="27"/>
        <end position="89"/>
    </location>
</feature>
<dbReference type="Pfam" id="PF02706">
    <property type="entry name" value="Wzz"/>
    <property type="match status" value="1"/>
</dbReference>
<keyword evidence="9" id="KW-1185">Reference proteome</keyword>
<comment type="caution">
    <text evidence="8">The sequence shown here is derived from an EMBL/GenBank/DDBJ whole genome shotgun (WGS) entry which is preliminary data.</text>
</comment>
<reference evidence="8 9" key="1">
    <citation type="submission" date="2019-07" db="EMBL/GenBank/DDBJ databases">
        <title>Genomic Encyclopedia of Archaeal and Bacterial Type Strains, Phase II (KMG-II): from individual species to whole genera.</title>
        <authorList>
            <person name="Goeker M."/>
        </authorList>
    </citation>
    <scope>NUCLEOTIDE SEQUENCE [LARGE SCALE GENOMIC DNA]</scope>
    <source>
        <strain evidence="8 9">ATCC BAA-1854</strain>
    </source>
</reference>
<evidence type="ECO:0000256" key="6">
    <source>
        <dbReference type="SAM" id="Phobius"/>
    </source>
</evidence>
<evidence type="ECO:0000256" key="3">
    <source>
        <dbReference type="ARBA" id="ARBA00022692"/>
    </source>
</evidence>
<sequence length="359" mass="40339">MDKIDKIETDEISVKELVSKIKSSIRYVKSKRKILIWFTISGFIIGLLYSFIASPVYKATSTFVLEENGHSGGLGLSQYSSLASLAGIDLGSGSEKGLFQGDNILELYKSRLMIEKTLLTTVTIDDKKQMLINRYTESSRSWLPWGKKDDLTNMDFTGNPKLFSRKKDSILRDLVKYFNKNILTVTKPDKKLSIINVEIKFKDELFAQLFNQTLVQNVNNFYVQTQTRKTSQSVQVLQRQADSVRSILNNSLGKVAQSTDANPNPNPTLKSLTLPSQKKQIDVQANAAIYSEIIKNLEVTKISLRQETPLIQLIDEPIIPLEVDKIGKLLGAFVGIVAGFFLGIIYIIAARLYIFVKNA</sequence>
<name>A0A562TPY3_9SPHI</name>
<evidence type="ECO:0000259" key="7">
    <source>
        <dbReference type="Pfam" id="PF02706"/>
    </source>
</evidence>
<organism evidence="8 9">
    <name type="scientific">Mucilaginibacter frigoritolerans</name>
    <dbReference type="NCBI Taxonomy" id="652788"/>
    <lineage>
        <taxon>Bacteria</taxon>
        <taxon>Pseudomonadati</taxon>
        <taxon>Bacteroidota</taxon>
        <taxon>Sphingobacteriia</taxon>
        <taxon>Sphingobacteriales</taxon>
        <taxon>Sphingobacteriaceae</taxon>
        <taxon>Mucilaginibacter</taxon>
    </lineage>
</organism>
<feature type="transmembrane region" description="Helical" evidence="6">
    <location>
        <begin position="329"/>
        <end position="354"/>
    </location>
</feature>
<dbReference type="InterPro" id="IPR003856">
    <property type="entry name" value="LPS_length_determ_N"/>
</dbReference>
<accession>A0A562TPY3</accession>
<dbReference type="PANTHER" id="PTHR32309">
    <property type="entry name" value="TYROSINE-PROTEIN KINASE"/>
    <property type="match status" value="1"/>
</dbReference>
<comment type="subcellular location">
    <subcellularLocation>
        <location evidence="1">Cell membrane</location>
        <topology evidence="1">Multi-pass membrane protein</topology>
    </subcellularLocation>
</comment>
<evidence type="ECO:0000256" key="1">
    <source>
        <dbReference type="ARBA" id="ARBA00004651"/>
    </source>
</evidence>
<keyword evidence="4 6" id="KW-1133">Transmembrane helix</keyword>
<protein>
    <submittedName>
        <fullName evidence="8">Subunit length determinant protein</fullName>
    </submittedName>
</protein>
<dbReference type="PANTHER" id="PTHR32309:SF13">
    <property type="entry name" value="FERRIC ENTEROBACTIN TRANSPORT PROTEIN FEPE"/>
    <property type="match status" value="1"/>
</dbReference>
<evidence type="ECO:0000256" key="5">
    <source>
        <dbReference type="ARBA" id="ARBA00023136"/>
    </source>
</evidence>